<feature type="compositionally biased region" description="Polar residues" evidence="2">
    <location>
        <begin position="152"/>
        <end position="163"/>
    </location>
</feature>
<feature type="region of interest" description="Disordered" evidence="2">
    <location>
        <begin position="144"/>
        <end position="203"/>
    </location>
</feature>
<dbReference type="FunFam" id="3.30.70.330:FF:000616">
    <property type="entry name" value="RNA binding (RRM/RBD/RNP motifs) family protein"/>
    <property type="match status" value="1"/>
</dbReference>
<feature type="compositionally biased region" description="Basic and acidic residues" evidence="2">
    <location>
        <begin position="164"/>
        <end position="181"/>
    </location>
</feature>
<dbReference type="GO" id="GO:0043488">
    <property type="term" value="P:regulation of mRNA stability"/>
    <property type="evidence" value="ECO:0007669"/>
    <property type="project" value="InterPro"/>
</dbReference>
<evidence type="ECO:0000313" key="4">
    <source>
        <dbReference type="EMBL" id="VFU35301.1"/>
    </source>
</evidence>
<feature type="region of interest" description="Disordered" evidence="2">
    <location>
        <begin position="544"/>
        <end position="583"/>
    </location>
</feature>
<sequence>MGSMDKKIRVNFSGDGAALLRDRISEKLKEFMGDYTDDVLVFWVLGQDHVQFELDSSLKWEVNALVYFWDVDGHALRDSVTTTTFHRALYWQEYVIVLLRNGRDKEEARNELNVFLGDDSDSFVSWLWDHLATNLDLYVQPQETHTDEVARTNPTLVEQTGGNESRHMDSEPQKVKPDNSYRGRHKREWKDERDVSHQPPLRSSVVVNIHQEKKTLCNVSRARRSPSPQSPQLKKRSQHDEQQHVKEIYVSALLTKFEAIIFYRHSAYKTSIVKRDTVSQASSGAPRRLLQFAVRDAFRTLRPSGMVKEPSLKRLRSVVSTSTEDTSLVDRPRRLQSIARVPNPMATVLKAVQEAAGVVKVKSSRSVFDRLGRDMDASLITEQVTKFRDAAFEDDKYEELNAIQVQNHSNYPQRSKYCGHSGPMNMTEHEAGLTSDLMSDDEGYDDTNVVDHRVMNVSQTGTSYRSKAEDSLMSKYSGAKDQDKSVSAANTSLKIVNISVNVNAWRPPHYQEPRDAVMDNQKSVHNNEKNAGRFGAKLMKEVSKPVSVGNGNPDDEQAKPAGDIHQEPQKPPSSASGSYTAGRPLEDADSRTIFVSNVHFAATKDSLSRHFNKFGEVLKVVIVTDAATGQPTGSAYVEFMRKEAADNGLSLDGTSFMSRILKVMKRSSSNQEANPITTWPRIAHCSPYAAGRFSRAAFPRGTPAAFRPQLHVKPGARSLQWKRDAQASPAESSAAVFGSSVVSPSARSLTYVRTEPKPDRNLGNA</sequence>
<dbReference type="InterPro" id="IPR012677">
    <property type="entry name" value="Nucleotide-bd_a/b_plait_sf"/>
</dbReference>
<keyword evidence="1" id="KW-0694">RNA-binding</keyword>
<dbReference type="InterPro" id="IPR035979">
    <property type="entry name" value="RBD_domain_sf"/>
</dbReference>
<dbReference type="GO" id="GO:0005737">
    <property type="term" value="C:cytoplasm"/>
    <property type="evidence" value="ECO:0007669"/>
    <property type="project" value="TreeGrafter"/>
</dbReference>
<organism evidence="4">
    <name type="scientific">Salix viminalis</name>
    <name type="common">Common osier</name>
    <name type="synonym">Basket willow</name>
    <dbReference type="NCBI Taxonomy" id="40686"/>
    <lineage>
        <taxon>Eukaryota</taxon>
        <taxon>Viridiplantae</taxon>
        <taxon>Streptophyta</taxon>
        <taxon>Embryophyta</taxon>
        <taxon>Tracheophyta</taxon>
        <taxon>Spermatophyta</taxon>
        <taxon>Magnoliopsida</taxon>
        <taxon>eudicotyledons</taxon>
        <taxon>Gunneridae</taxon>
        <taxon>Pentapetalae</taxon>
        <taxon>rosids</taxon>
        <taxon>fabids</taxon>
        <taxon>Malpighiales</taxon>
        <taxon>Salicaceae</taxon>
        <taxon>Saliceae</taxon>
        <taxon>Salix</taxon>
    </lineage>
</organism>
<evidence type="ECO:0000259" key="3">
    <source>
        <dbReference type="PROSITE" id="PS50102"/>
    </source>
</evidence>
<proteinExistence type="predicted"/>
<evidence type="ECO:0000256" key="1">
    <source>
        <dbReference type="PROSITE-ProRule" id="PRU00176"/>
    </source>
</evidence>
<dbReference type="EMBL" id="CAADRP010001112">
    <property type="protein sequence ID" value="VFU35301.1"/>
    <property type="molecule type" value="Genomic_DNA"/>
</dbReference>
<feature type="compositionally biased region" description="Low complexity" evidence="2">
    <location>
        <begin position="732"/>
        <end position="746"/>
    </location>
</feature>
<dbReference type="SUPFAM" id="SSF54928">
    <property type="entry name" value="RNA-binding domain, RBD"/>
    <property type="match status" value="1"/>
</dbReference>
<dbReference type="InterPro" id="IPR000504">
    <property type="entry name" value="RRM_dom"/>
</dbReference>
<gene>
    <name evidence="4" type="ORF">SVIM_LOCUS174861</name>
</gene>
<dbReference type="Pfam" id="PF00076">
    <property type="entry name" value="RRM_1"/>
    <property type="match status" value="1"/>
</dbReference>
<feature type="region of interest" description="Disordered" evidence="2">
    <location>
        <begin position="218"/>
        <end position="241"/>
    </location>
</feature>
<reference evidence="4" key="1">
    <citation type="submission" date="2019-03" db="EMBL/GenBank/DDBJ databases">
        <authorList>
            <person name="Mank J."/>
            <person name="Almeida P."/>
        </authorList>
    </citation>
    <scope>NUCLEOTIDE SEQUENCE</scope>
    <source>
        <strain evidence="4">78183</strain>
    </source>
</reference>
<feature type="compositionally biased region" description="Basic and acidic residues" evidence="2">
    <location>
        <begin position="556"/>
        <end position="568"/>
    </location>
</feature>
<dbReference type="PANTHER" id="PTHR14738:SF32">
    <property type="entry name" value="RNA BINDING (RRM_RBD_RNP MOTIFS) FAMILY PROTEIN"/>
    <property type="match status" value="1"/>
</dbReference>
<protein>
    <recommendedName>
        <fullName evidence="3">RRM domain-containing protein</fullName>
    </recommendedName>
</protein>
<dbReference type="InterPro" id="IPR040366">
    <property type="entry name" value="Nab2/ZC3H14"/>
</dbReference>
<dbReference type="PROSITE" id="PS50102">
    <property type="entry name" value="RRM"/>
    <property type="match status" value="1"/>
</dbReference>
<feature type="region of interest" description="Disordered" evidence="2">
    <location>
        <begin position="731"/>
        <end position="765"/>
    </location>
</feature>
<dbReference type="GO" id="GO:0005634">
    <property type="term" value="C:nucleus"/>
    <property type="evidence" value="ECO:0007669"/>
    <property type="project" value="TreeGrafter"/>
</dbReference>
<dbReference type="Gene3D" id="3.30.70.330">
    <property type="match status" value="1"/>
</dbReference>
<feature type="domain" description="RRM" evidence="3">
    <location>
        <begin position="591"/>
        <end position="668"/>
    </location>
</feature>
<dbReference type="GO" id="GO:0008143">
    <property type="term" value="F:poly(A) binding"/>
    <property type="evidence" value="ECO:0007669"/>
    <property type="project" value="InterPro"/>
</dbReference>
<dbReference type="AlphaFoldDB" id="A0A6N2L6K9"/>
<dbReference type="SMART" id="SM00360">
    <property type="entry name" value="RRM"/>
    <property type="match status" value="1"/>
</dbReference>
<name>A0A6N2L6K9_SALVM</name>
<accession>A0A6N2L6K9</accession>
<dbReference type="PANTHER" id="PTHR14738">
    <property type="entry name" value="ZINC FINGER CCCH DOMAIN-CONTAINING PROTEIN 14"/>
    <property type="match status" value="1"/>
</dbReference>
<evidence type="ECO:0000256" key="2">
    <source>
        <dbReference type="SAM" id="MobiDB-lite"/>
    </source>
</evidence>
<feature type="compositionally biased region" description="Basic and acidic residues" evidence="2">
    <location>
        <begin position="754"/>
        <end position="765"/>
    </location>
</feature>